<dbReference type="Gene3D" id="1.20.1280.50">
    <property type="match status" value="1"/>
</dbReference>
<dbReference type="Proteomes" id="UP000092993">
    <property type="component" value="Unassembled WGS sequence"/>
</dbReference>
<gene>
    <name evidence="1" type="ORF">A0H81_00283</name>
</gene>
<name>A0A1C7MQH1_GRIFR</name>
<dbReference type="STRING" id="5627.A0A1C7MQH1"/>
<keyword evidence="2" id="KW-1185">Reference proteome</keyword>
<proteinExistence type="predicted"/>
<protein>
    <submittedName>
        <fullName evidence="1">Uncharacterized protein</fullName>
    </submittedName>
</protein>
<sequence>MDSAAGDPGVFQLAENLMQNLRNMSTDDLSSLKALIPIINGIINERNSVSKIPSEILCHIFRYVPSAYDYASHIAYKSNPSYITEYPPFMWPDNGLRSTRELIPITRVCRRWREIALGSPLLWSSISDPSDSAALTYLERAGGSVPLTVYLGRISTQFCRNVFDSHILRLRELHVMLWYTPGLRSSSFPRYFNSPAPELENLTISIDPNSANRPPNVEFPILFDGNIPRLKVLNLHFQTWLPGNHFPNLTHLFLFVPSIATEYEPTAILTLLSKCPMLQDMVVVNVAPPSDWDYGLRYRSAPLHHLRRVAMGRMPMLLVAWLLSQIILPTEGLALRAFETRSVGISDMTHLPSADAFRRFTRLHLIMRTLNTFQLVATGSDCGFHADTKVYDNTGPLSLDEFELLAQHSILPVDRIKELWVTIEPLQTEAFVTLLNAFPALTVLVLNIPRSDIDLLVALALITDSEGTPVPPLCPYLSTLHLYLNEAMPVPHSLGAIAAGRAQHGHRIQHLIVESVPESIAQLEADLEWAHLGIVWMWSRSGLLESHLRWKYRRSAPPNFTSTGRHGRLIFWTFC</sequence>
<dbReference type="AlphaFoldDB" id="A0A1C7MQH1"/>
<accession>A0A1C7MQH1</accession>
<dbReference type="OrthoDB" id="3193283at2759"/>
<dbReference type="EMBL" id="LUGG01000001">
    <property type="protein sequence ID" value="OBZ79098.1"/>
    <property type="molecule type" value="Genomic_DNA"/>
</dbReference>
<comment type="caution">
    <text evidence="1">The sequence shown here is derived from an EMBL/GenBank/DDBJ whole genome shotgun (WGS) entry which is preliminary data.</text>
</comment>
<evidence type="ECO:0000313" key="2">
    <source>
        <dbReference type="Proteomes" id="UP000092993"/>
    </source>
</evidence>
<evidence type="ECO:0000313" key="1">
    <source>
        <dbReference type="EMBL" id="OBZ79098.1"/>
    </source>
</evidence>
<organism evidence="1 2">
    <name type="scientific">Grifola frondosa</name>
    <name type="common">Maitake</name>
    <name type="synonym">Polyporus frondosus</name>
    <dbReference type="NCBI Taxonomy" id="5627"/>
    <lineage>
        <taxon>Eukaryota</taxon>
        <taxon>Fungi</taxon>
        <taxon>Dikarya</taxon>
        <taxon>Basidiomycota</taxon>
        <taxon>Agaricomycotina</taxon>
        <taxon>Agaricomycetes</taxon>
        <taxon>Polyporales</taxon>
        <taxon>Grifolaceae</taxon>
        <taxon>Grifola</taxon>
    </lineage>
</organism>
<reference evidence="1 2" key="1">
    <citation type="submission" date="2016-03" db="EMBL/GenBank/DDBJ databases">
        <title>Whole genome sequencing of Grifola frondosa 9006-11.</title>
        <authorList>
            <person name="Min B."/>
            <person name="Park H."/>
            <person name="Kim J.-G."/>
            <person name="Cho H."/>
            <person name="Oh Y.-L."/>
            <person name="Kong W.-S."/>
            <person name="Choi I.-G."/>
        </authorList>
    </citation>
    <scope>NUCLEOTIDE SEQUENCE [LARGE SCALE GENOMIC DNA]</scope>
    <source>
        <strain evidence="1 2">9006-11</strain>
    </source>
</reference>
<dbReference type="OMA" id="HWRTIAS"/>